<feature type="region of interest" description="Disordered" evidence="1">
    <location>
        <begin position="1"/>
        <end position="82"/>
    </location>
</feature>
<feature type="compositionally biased region" description="Polar residues" evidence="1">
    <location>
        <begin position="8"/>
        <end position="28"/>
    </location>
</feature>
<reference evidence="2" key="1">
    <citation type="submission" date="2022-07" db="EMBL/GenBank/DDBJ databases">
        <title>The genome of Lyophyllum shimeji provides insight into the initial evolution of ectomycorrhizal fungal genome.</title>
        <authorList>
            <person name="Kobayashi Y."/>
            <person name="Shibata T."/>
            <person name="Hirakawa H."/>
            <person name="Shigenobu S."/>
            <person name="Nishiyama T."/>
            <person name="Yamada A."/>
            <person name="Hasebe M."/>
            <person name="Kawaguchi M."/>
        </authorList>
    </citation>
    <scope>NUCLEOTIDE SEQUENCE</scope>
    <source>
        <strain evidence="2">AT787</strain>
    </source>
</reference>
<evidence type="ECO:0000256" key="1">
    <source>
        <dbReference type="SAM" id="MobiDB-lite"/>
    </source>
</evidence>
<proteinExistence type="predicted"/>
<dbReference type="AlphaFoldDB" id="A0A9P3PDQ8"/>
<feature type="compositionally biased region" description="Basic and acidic residues" evidence="1">
    <location>
        <begin position="159"/>
        <end position="172"/>
    </location>
</feature>
<feature type="compositionally biased region" description="Low complexity" evidence="1">
    <location>
        <begin position="145"/>
        <end position="157"/>
    </location>
</feature>
<feature type="region of interest" description="Disordered" evidence="1">
    <location>
        <begin position="96"/>
        <end position="172"/>
    </location>
</feature>
<dbReference type="OrthoDB" id="3244156at2759"/>
<organism evidence="2 3">
    <name type="scientific">Lyophyllum shimeji</name>
    <name type="common">Hon-shimeji</name>
    <name type="synonym">Tricholoma shimeji</name>
    <dbReference type="NCBI Taxonomy" id="47721"/>
    <lineage>
        <taxon>Eukaryota</taxon>
        <taxon>Fungi</taxon>
        <taxon>Dikarya</taxon>
        <taxon>Basidiomycota</taxon>
        <taxon>Agaricomycotina</taxon>
        <taxon>Agaricomycetes</taxon>
        <taxon>Agaricomycetidae</taxon>
        <taxon>Agaricales</taxon>
        <taxon>Tricholomatineae</taxon>
        <taxon>Lyophyllaceae</taxon>
        <taxon>Lyophyllum</taxon>
    </lineage>
</organism>
<feature type="region of interest" description="Disordered" evidence="1">
    <location>
        <begin position="341"/>
        <end position="392"/>
    </location>
</feature>
<evidence type="ECO:0000313" key="3">
    <source>
        <dbReference type="Proteomes" id="UP001063166"/>
    </source>
</evidence>
<feature type="compositionally biased region" description="Basic residues" evidence="1">
    <location>
        <begin position="250"/>
        <end position="259"/>
    </location>
</feature>
<feature type="region of interest" description="Disordered" evidence="1">
    <location>
        <begin position="247"/>
        <end position="269"/>
    </location>
</feature>
<dbReference type="Proteomes" id="UP001063166">
    <property type="component" value="Unassembled WGS sequence"/>
</dbReference>
<comment type="caution">
    <text evidence="2">The sequence shown here is derived from an EMBL/GenBank/DDBJ whole genome shotgun (WGS) entry which is preliminary data.</text>
</comment>
<evidence type="ECO:0000313" key="2">
    <source>
        <dbReference type="EMBL" id="GLB34080.1"/>
    </source>
</evidence>
<gene>
    <name evidence="2" type="ORF">LshimejAT787_0109640</name>
</gene>
<accession>A0A9P3PDQ8</accession>
<feature type="compositionally biased region" description="Polar residues" evidence="1">
    <location>
        <begin position="420"/>
        <end position="452"/>
    </location>
</feature>
<protein>
    <submittedName>
        <fullName evidence="2">Uncharacterized protein</fullName>
    </submittedName>
</protein>
<keyword evidence="3" id="KW-1185">Reference proteome</keyword>
<dbReference type="EMBL" id="BRPK01000001">
    <property type="protein sequence ID" value="GLB34080.1"/>
    <property type="molecule type" value="Genomic_DNA"/>
</dbReference>
<name>A0A9P3PDQ8_LYOSH</name>
<feature type="compositionally biased region" description="Pro residues" evidence="1">
    <location>
        <begin position="127"/>
        <end position="137"/>
    </location>
</feature>
<sequence>MTDHNPSHRQSGRPQSQQATQRPASPTVQAPAVPGEQYVVPPAAALHAPDGDAFNVDPTAPYLNSAGGRAEANPPFSGRRNSKRFAGGFVAVVKRALRQQGSTQTQEPPEAGLPADRSRSPRQSYPHPRPPPAPPSHPGSVHARPVPADSSPVASPSRTAHESIETGTHDDEATAVEHEVLPVAQVMGSPVYVEPRLGSDYAKMDSPRLSITSLASYVSRVQKFFRDLNDLPWVAERVTVDYVPGESKGRRQARERRAQRPTSWYGNVPNALPGHHNVDLFSESTSPASPPAMHPEMQQPAFHALPYSTQREVIFRIQSPNEQTQNIPYVSVVPASFTFTPPAASVPQDRPRSVQPTPPTPYSQPPTQTQPTPEPLPVTTPAQSPPMPAFRPYGQTYPMGYVPYQQQAAVAEQYNDLSVHNMSQIPPGTVPSTPGTATHPQPSRPASATPTPLASRPASMQYPYPVQTPA</sequence>
<feature type="compositionally biased region" description="Pro residues" evidence="1">
    <location>
        <begin position="372"/>
        <end position="389"/>
    </location>
</feature>
<feature type="region of interest" description="Disordered" evidence="1">
    <location>
        <begin position="420"/>
        <end position="470"/>
    </location>
</feature>